<accession>A0A0P0VDP1</accession>
<protein>
    <submittedName>
        <fullName evidence="2">Os02g0100250 protein</fullName>
    </submittedName>
</protein>
<dbReference type="Gramene" id="Os02t0100250-00">
    <property type="protein sequence ID" value="Os02t0100250-00"/>
    <property type="gene ID" value="Os02g0100250"/>
</dbReference>
<sequence length="147" mass="15051">MGIKEASPGGKLPGRGAWDGGKVVRGVVLKRGDLGSLPSEDNGKPGVLLGFGEAAAALPAVDDPEGPCARQRRRRWLGVVVKLALVVMDVEAVVGLALEPVGVGGGFGEGEALAGAEDPGRIRRLRRPGRLGHEDARGAAGPNMRHG</sequence>
<reference evidence="3" key="1">
    <citation type="journal article" date="2005" name="Nature">
        <title>The map-based sequence of the rice genome.</title>
        <authorList>
            <consortium name="International rice genome sequencing project (IRGSP)"/>
            <person name="Matsumoto T."/>
            <person name="Wu J."/>
            <person name="Kanamori H."/>
            <person name="Katayose Y."/>
            <person name="Fujisawa M."/>
            <person name="Namiki N."/>
            <person name="Mizuno H."/>
            <person name="Yamamoto K."/>
            <person name="Antonio B.A."/>
            <person name="Baba T."/>
            <person name="Sakata K."/>
            <person name="Nagamura Y."/>
            <person name="Aoki H."/>
            <person name="Arikawa K."/>
            <person name="Arita K."/>
            <person name="Bito T."/>
            <person name="Chiden Y."/>
            <person name="Fujitsuka N."/>
            <person name="Fukunaka R."/>
            <person name="Hamada M."/>
            <person name="Harada C."/>
            <person name="Hayashi A."/>
            <person name="Hijishita S."/>
            <person name="Honda M."/>
            <person name="Hosokawa S."/>
            <person name="Ichikawa Y."/>
            <person name="Idonuma A."/>
            <person name="Iijima M."/>
            <person name="Ikeda M."/>
            <person name="Ikeno M."/>
            <person name="Ito K."/>
            <person name="Ito S."/>
            <person name="Ito T."/>
            <person name="Ito Y."/>
            <person name="Ito Y."/>
            <person name="Iwabuchi A."/>
            <person name="Kamiya K."/>
            <person name="Karasawa W."/>
            <person name="Kurita K."/>
            <person name="Katagiri S."/>
            <person name="Kikuta A."/>
            <person name="Kobayashi H."/>
            <person name="Kobayashi N."/>
            <person name="Machita K."/>
            <person name="Maehara T."/>
            <person name="Masukawa M."/>
            <person name="Mizubayashi T."/>
            <person name="Mukai Y."/>
            <person name="Nagasaki H."/>
            <person name="Nagata Y."/>
            <person name="Naito S."/>
            <person name="Nakashima M."/>
            <person name="Nakama Y."/>
            <person name="Nakamichi Y."/>
            <person name="Nakamura M."/>
            <person name="Meguro A."/>
            <person name="Negishi M."/>
            <person name="Ohta I."/>
            <person name="Ohta T."/>
            <person name="Okamoto M."/>
            <person name="Ono N."/>
            <person name="Saji S."/>
            <person name="Sakaguchi M."/>
            <person name="Sakai K."/>
            <person name="Shibata M."/>
            <person name="Shimokawa T."/>
            <person name="Song J."/>
            <person name="Takazaki Y."/>
            <person name="Terasawa K."/>
            <person name="Tsugane M."/>
            <person name="Tsuji K."/>
            <person name="Ueda S."/>
            <person name="Waki K."/>
            <person name="Yamagata H."/>
            <person name="Yamamoto M."/>
            <person name="Yamamoto S."/>
            <person name="Yamane H."/>
            <person name="Yoshiki S."/>
            <person name="Yoshihara R."/>
            <person name="Yukawa K."/>
            <person name="Zhong H."/>
            <person name="Yano M."/>
            <person name="Yuan Q."/>
            <person name="Ouyang S."/>
            <person name="Liu J."/>
            <person name="Jones K.M."/>
            <person name="Gansberger K."/>
            <person name="Moffat K."/>
            <person name="Hill J."/>
            <person name="Bera J."/>
            <person name="Fadrosh D."/>
            <person name="Jin S."/>
            <person name="Johri S."/>
            <person name="Kim M."/>
            <person name="Overton L."/>
            <person name="Reardon M."/>
            <person name="Tsitrin T."/>
            <person name="Vuong H."/>
            <person name="Weaver B."/>
            <person name="Ciecko A."/>
            <person name="Tallon L."/>
            <person name="Jackson J."/>
            <person name="Pai G."/>
            <person name="Aken S.V."/>
            <person name="Utterback T."/>
            <person name="Reidmuller S."/>
            <person name="Feldblyum T."/>
            <person name="Hsiao J."/>
            <person name="Zismann V."/>
            <person name="Iobst S."/>
            <person name="de Vazeille A.R."/>
            <person name="Buell C.R."/>
            <person name="Ying K."/>
            <person name="Li Y."/>
            <person name="Lu T."/>
            <person name="Huang Y."/>
            <person name="Zhao Q."/>
            <person name="Feng Q."/>
            <person name="Zhang L."/>
            <person name="Zhu J."/>
            <person name="Weng Q."/>
            <person name="Mu J."/>
            <person name="Lu Y."/>
            <person name="Fan D."/>
            <person name="Liu Y."/>
            <person name="Guan J."/>
            <person name="Zhang Y."/>
            <person name="Yu S."/>
            <person name="Liu X."/>
            <person name="Zhang Y."/>
            <person name="Hong G."/>
            <person name="Han B."/>
            <person name="Choisne N."/>
            <person name="Demange N."/>
            <person name="Orjeda G."/>
            <person name="Samain S."/>
            <person name="Cattolico L."/>
            <person name="Pelletier E."/>
            <person name="Couloux A."/>
            <person name="Segurens B."/>
            <person name="Wincker P."/>
            <person name="D'Hont A."/>
            <person name="Scarpelli C."/>
            <person name="Weissenbach J."/>
            <person name="Salanoubat M."/>
            <person name="Quetier F."/>
            <person name="Yu Y."/>
            <person name="Kim H.R."/>
            <person name="Rambo T."/>
            <person name="Currie J."/>
            <person name="Collura K."/>
            <person name="Luo M."/>
            <person name="Yang T."/>
            <person name="Ammiraju J.S.S."/>
            <person name="Engler F."/>
            <person name="Soderlund C."/>
            <person name="Wing R.A."/>
            <person name="Palmer L.E."/>
            <person name="de la Bastide M."/>
            <person name="Spiegel L."/>
            <person name="Nascimento L."/>
            <person name="Zutavern T."/>
            <person name="O'Shaughnessy A."/>
            <person name="Dike S."/>
            <person name="Dedhia N."/>
            <person name="Preston R."/>
            <person name="Balija V."/>
            <person name="McCombie W.R."/>
            <person name="Chow T."/>
            <person name="Chen H."/>
            <person name="Chung M."/>
            <person name="Chen C."/>
            <person name="Shaw J."/>
            <person name="Wu H."/>
            <person name="Hsiao K."/>
            <person name="Chao Y."/>
            <person name="Chu M."/>
            <person name="Cheng C."/>
            <person name="Hour A."/>
            <person name="Lee P."/>
            <person name="Lin S."/>
            <person name="Lin Y."/>
            <person name="Liou J."/>
            <person name="Liu S."/>
            <person name="Hsing Y."/>
            <person name="Raghuvanshi S."/>
            <person name="Mohanty A."/>
            <person name="Bharti A.K."/>
            <person name="Gaur A."/>
            <person name="Gupta V."/>
            <person name="Kumar D."/>
            <person name="Ravi V."/>
            <person name="Vij S."/>
            <person name="Kapur A."/>
            <person name="Khurana P."/>
            <person name="Khurana P."/>
            <person name="Khurana J.P."/>
            <person name="Tyagi A.K."/>
            <person name="Gaikwad K."/>
            <person name="Singh A."/>
            <person name="Dalal V."/>
            <person name="Srivastava S."/>
            <person name="Dixit A."/>
            <person name="Pal A.K."/>
            <person name="Ghazi I.A."/>
            <person name="Yadav M."/>
            <person name="Pandit A."/>
            <person name="Bhargava A."/>
            <person name="Sureshbabu K."/>
            <person name="Batra K."/>
            <person name="Sharma T.R."/>
            <person name="Mohapatra T."/>
            <person name="Singh N.K."/>
            <person name="Messing J."/>
            <person name="Nelson A.B."/>
            <person name="Fuks G."/>
            <person name="Kavchok S."/>
            <person name="Keizer G."/>
            <person name="Linton E."/>
            <person name="Llaca V."/>
            <person name="Song R."/>
            <person name="Tanyolac B."/>
            <person name="Young S."/>
            <person name="Ho-Il K."/>
            <person name="Hahn J.H."/>
            <person name="Sangsakoo G."/>
            <person name="Vanavichit A."/>
            <person name="de Mattos Luiz.A.T."/>
            <person name="Zimmer P.D."/>
            <person name="Malone G."/>
            <person name="Dellagostin O."/>
            <person name="de Oliveira A.C."/>
            <person name="Bevan M."/>
            <person name="Bancroft I."/>
            <person name="Minx P."/>
            <person name="Cordum H."/>
            <person name="Wilson R."/>
            <person name="Cheng Z."/>
            <person name="Jin W."/>
            <person name="Jiang J."/>
            <person name="Leong S.A."/>
            <person name="Iwama H."/>
            <person name="Gojobori T."/>
            <person name="Itoh T."/>
            <person name="Niimura Y."/>
            <person name="Fujii Y."/>
            <person name="Habara T."/>
            <person name="Sakai H."/>
            <person name="Sato Y."/>
            <person name="Wilson G."/>
            <person name="Kumar K."/>
            <person name="McCouch S."/>
            <person name="Juretic N."/>
            <person name="Hoen D."/>
            <person name="Wright S."/>
            <person name="Bruskiewich R."/>
            <person name="Bureau T."/>
            <person name="Miyao A."/>
            <person name="Hirochika H."/>
            <person name="Nishikawa T."/>
            <person name="Kadowaki K."/>
            <person name="Sugiura M."/>
            <person name="Burr B."/>
            <person name="Sasaki T."/>
        </authorList>
    </citation>
    <scope>NUCLEOTIDE SEQUENCE [LARGE SCALE GENOMIC DNA]</scope>
    <source>
        <strain evidence="3">cv. Nipponbare</strain>
    </source>
</reference>
<evidence type="ECO:0000313" key="2">
    <source>
        <dbReference type="EMBL" id="BAS76499.1"/>
    </source>
</evidence>
<evidence type="ECO:0000313" key="3">
    <source>
        <dbReference type="Proteomes" id="UP000059680"/>
    </source>
</evidence>
<gene>
    <name evidence="2" type="ordered locus">Os02g0100250</name>
    <name evidence="2" type="ORF">OSNPB_020100250</name>
</gene>
<reference evidence="2 3" key="2">
    <citation type="journal article" date="2013" name="Plant Cell Physiol.">
        <title>Rice Annotation Project Database (RAP-DB): an integrative and interactive database for rice genomics.</title>
        <authorList>
            <person name="Sakai H."/>
            <person name="Lee S.S."/>
            <person name="Tanaka T."/>
            <person name="Numa H."/>
            <person name="Kim J."/>
            <person name="Kawahara Y."/>
            <person name="Wakimoto H."/>
            <person name="Yang C.C."/>
            <person name="Iwamoto M."/>
            <person name="Abe T."/>
            <person name="Yamada Y."/>
            <person name="Muto A."/>
            <person name="Inokuchi H."/>
            <person name="Ikemura T."/>
            <person name="Matsumoto T."/>
            <person name="Sasaki T."/>
            <person name="Itoh T."/>
        </authorList>
    </citation>
    <scope>NUCLEOTIDE SEQUENCE [LARGE SCALE GENOMIC DNA]</scope>
    <source>
        <strain evidence="3">cv. Nipponbare</strain>
    </source>
</reference>
<dbReference type="InParanoid" id="A0A0P0VDP1"/>
<dbReference type="EMBL" id="AP014958">
    <property type="protein sequence ID" value="BAS76499.1"/>
    <property type="molecule type" value="Genomic_DNA"/>
</dbReference>
<feature type="non-terminal residue" evidence="2">
    <location>
        <position position="147"/>
    </location>
</feature>
<dbReference type="AlphaFoldDB" id="A0A0P0VDP1"/>
<organism evidence="2 3">
    <name type="scientific">Oryza sativa subsp. japonica</name>
    <name type="common">Rice</name>
    <dbReference type="NCBI Taxonomy" id="39947"/>
    <lineage>
        <taxon>Eukaryota</taxon>
        <taxon>Viridiplantae</taxon>
        <taxon>Streptophyta</taxon>
        <taxon>Embryophyta</taxon>
        <taxon>Tracheophyta</taxon>
        <taxon>Spermatophyta</taxon>
        <taxon>Magnoliopsida</taxon>
        <taxon>Liliopsida</taxon>
        <taxon>Poales</taxon>
        <taxon>Poaceae</taxon>
        <taxon>BOP clade</taxon>
        <taxon>Oryzoideae</taxon>
        <taxon>Oryzeae</taxon>
        <taxon>Oryzinae</taxon>
        <taxon>Oryza</taxon>
        <taxon>Oryza sativa</taxon>
    </lineage>
</organism>
<proteinExistence type="predicted"/>
<feature type="region of interest" description="Disordered" evidence="1">
    <location>
        <begin position="118"/>
        <end position="147"/>
    </location>
</feature>
<dbReference type="PaxDb" id="39947-A0A0P0VDP1"/>
<name>A0A0P0VDP1_ORYSJ</name>
<reference evidence="2 3" key="3">
    <citation type="journal article" date="2013" name="Rice">
        <title>Improvement of the Oryza sativa Nipponbare reference genome using next generation sequence and optical map data.</title>
        <authorList>
            <person name="Kawahara Y."/>
            <person name="de la Bastide M."/>
            <person name="Hamilton J.P."/>
            <person name="Kanamori H."/>
            <person name="McCombie W.R."/>
            <person name="Ouyang S."/>
            <person name="Schwartz D.C."/>
            <person name="Tanaka T."/>
            <person name="Wu J."/>
            <person name="Zhou S."/>
            <person name="Childs K.L."/>
            <person name="Davidson R.M."/>
            <person name="Lin H."/>
            <person name="Quesada-Ocampo L."/>
            <person name="Vaillancourt B."/>
            <person name="Sakai H."/>
            <person name="Lee S.S."/>
            <person name="Kim J."/>
            <person name="Numa H."/>
            <person name="Itoh T."/>
            <person name="Buell C.R."/>
            <person name="Matsumoto T."/>
        </authorList>
    </citation>
    <scope>NUCLEOTIDE SEQUENCE [LARGE SCALE GENOMIC DNA]</scope>
    <source>
        <strain evidence="3">cv. Nipponbare</strain>
    </source>
</reference>
<evidence type="ECO:0000256" key="1">
    <source>
        <dbReference type="SAM" id="MobiDB-lite"/>
    </source>
</evidence>
<keyword evidence="3" id="KW-1185">Reference proteome</keyword>
<dbReference type="Proteomes" id="UP000059680">
    <property type="component" value="Chromosome 2"/>
</dbReference>